<sequence length="118" mass="13513">MRLATLLYPALAATCAADALIVSRKCASCPARARYVTEEDTYLFNVHQGCHRWCVPSMVLLCIKKGWSEAVFRYHGEGRRCLEVMWERIGWVFADGSEVPSLQYWEEVACEESVRYLS</sequence>
<proteinExistence type="predicted"/>
<feature type="chain" id="PRO_5013061556" evidence="1">
    <location>
        <begin position="20"/>
        <end position="118"/>
    </location>
</feature>
<organism evidence="2 3">
    <name type="scientific">Ophiocordyceps camponoti-rufipedis</name>
    <dbReference type="NCBI Taxonomy" id="2004952"/>
    <lineage>
        <taxon>Eukaryota</taxon>
        <taxon>Fungi</taxon>
        <taxon>Dikarya</taxon>
        <taxon>Ascomycota</taxon>
        <taxon>Pezizomycotina</taxon>
        <taxon>Sordariomycetes</taxon>
        <taxon>Hypocreomycetidae</taxon>
        <taxon>Hypocreales</taxon>
        <taxon>Ophiocordycipitaceae</taxon>
        <taxon>Ophiocordyceps</taxon>
    </lineage>
</organism>
<keyword evidence="3" id="KW-1185">Reference proteome</keyword>
<feature type="signal peptide" evidence="1">
    <location>
        <begin position="1"/>
        <end position="19"/>
    </location>
</feature>
<evidence type="ECO:0000313" key="2">
    <source>
        <dbReference type="EMBL" id="PHH70307.1"/>
    </source>
</evidence>
<keyword evidence="1" id="KW-0732">Signal</keyword>
<gene>
    <name evidence="2" type="ORF">CDD80_6106</name>
</gene>
<dbReference type="OrthoDB" id="10311916at2759"/>
<dbReference type="Proteomes" id="UP000226431">
    <property type="component" value="Unassembled WGS sequence"/>
</dbReference>
<dbReference type="AlphaFoldDB" id="A0A2C5YNF8"/>
<evidence type="ECO:0000256" key="1">
    <source>
        <dbReference type="SAM" id="SignalP"/>
    </source>
</evidence>
<comment type="caution">
    <text evidence="2">The sequence shown here is derived from an EMBL/GenBank/DDBJ whole genome shotgun (WGS) entry which is preliminary data.</text>
</comment>
<protein>
    <submittedName>
        <fullName evidence="2">Uncharacterized protein</fullName>
    </submittedName>
</protein>
<reference evidence="2 3" key="1">
    <citation type="submission" date="2017-06" db="EMBL/GenBank/DDBJ databases">
        <title>Ant-infecting Ophiocordyceps genomes reveal a high diversity of potential behavioral manipulation genes and a possible major role for enterotoxins.</title>
        <authorList>
            <person name="De Bekker C."/>
            <person name="Evans H.C."/>
            <person name="Brachmann A."/>
            <person name="Hughes D.P."/>
        </authorList>
    </citation>
    <scope>NUCLEOTIDE SEQUENCE [LARGE SCALE GENOMIC DNA]</scope>
    <source>
        <strain evidence="2 3">Map16</strain>
    </source>
</reference>
<evidence type="ECO:0000313" key="3">
    <source>
        <dbReference type="Proteomes" id="UP000226431"/>
    </source>
</evidence>
<accession>A0A2C5YNF8</accession>
<dbReference type="EMBL" id="NJES01000643">
    <property type="protein sequence ID" value="PHH70307.1"/>
    <property type="molecule type" value="Genomic_DNA"/>
</dbReference>
<name>A0A2C5YNF8_9HYPO</name>